<name>A0A267KEE6_PSESS</name>
<accession>A0A267KEE6</accession>
<dbReference type="EMBL" id="RBTN01000250">
    <property type="protein sequence ID" value="RMT72329.1"/>
    <property type="molecule type" value="Genomic_DNA"/>
</dbReference>
<evidence type="ECO:0000313" key="1">
    <source>
        <dbReference type="EMBL" id="PAB32808.1"/>
    </source>
</evidence>
<dbReference type="Proteomes" id="UP000268636">
    <property type="component" value="Unassembled WGS sequence"/>
</dbReference>
<evidence type="ECO:0000313" key="4">
    <source>
        <dbReference type="Proteomes" id="UP000268636"/>
    </source>
</evidence>
<evidence type="ECO:0000313" key="2">
    <source>
        <dbReference type="EMBL" id="RMT72329.1"/>
    </source>
</evidence>
<comment type="caution">
    <text evidence="2">The sequence shown here is derived from an EMBL/GenBank/DDBJ whole genome shotgun (WGS) entry which is preliminary data.</text>
</comment>
<evidence type="ECO:0000313" key="3">
    <source>
        <dbReference type="Proteomes" id="UP000216306"/>
    </source>
</evidence>
<dbReference type="AlphaFoldDB" id="A0A267KEE6"/>
<gene>
    <name evidence="2" type="ORF">ALP42_02559</name>
    <name evidence="1" type="ORF">CC205_13510</name>
</gene>
<organism evidence="2 4">
    <name type="scientific">Pseudomonas savastanoi pv. nerii</name>
    <dbReference type="NCBI Taxonomy" id="360921"/>
    <lineage>
        <taxon>Bacteria</taxon>
        <taxon>Pseudomonadati</taxon>
        <taxon>Pseudomonadota</taxon>
        <taxon>Gammaproteobacteria</taxon>
        <taxon>Pseudomonadales</taxon>
        <taxon>Pseudomonadaceae</taxon>
        <taxon>Pseudomonas</taxon>
    </lineage>
</organism>
<reference evidence="2 4" key="2">
    <citation type="submission" date="2018-08" db="EMBL/GenBank/DDBJ databases">
        <title>Recombination of ecologically and evolutionarily significant loci maintains genetic cohesion in the Pseudomonas syringae species complex.</title>
        <authorList>
            <person name="Dillon M."/>
            <person name="Thakur S."/>
            <person name="Almeida R.N.D."/>
            <person name="Weir B.S."/>
            <person name="Guttman D.S."/>
        </authorList>
    </citation>
    <scope>NUCLEOTIDE SEQUENCE [LARGE SCALE GENOMIC DNA]</scope>
    <source>
        <strain evidence="2 4">ICMP 13786</strain>
    </source>
</reference>
<dbReference type="EMBL" id="NIAY01000061">
    <property type="protein sequence ID" value="PAB32808.1"/>
    <property type="molecule type" value="Genomic_DNA"/>
</dbReference>
<proteinExistence type="predicted"/>
<protein>
    <submittedName>
        <fullName evidence="2">Uncharacterized protein</fullName>
    </submittedName>
</protein>
<sequence length="78" mass="9216">MYLGNRVHWEINRRNTMEQATETTVKCTRCRKPADPVIYRNIIDQAIHPITNKKYVRTQSLPFCSEEHASHEQMSREG</sequence>
<dbReference type="Proteomes" id="UP000216306">
    <property type="component" value="Unassembled WGS sequence"/>
</dbReference>
<reference evidence="1 3" key="1">
    <citation type="submission" date="2017-05" db="EMBL/GenBank/DDBJ databases">
        <title>Comparative genomic of Pseudomonas savastanoi pathovars.</title>
        <authorList>
            <person name="Pintado A."/>
            <person name="Moreno-Perez A."/>
            <person name="Caballo-Ponce E."/>
            <person name="Murillo J."/>
            <person name="Bardaji L."/>
            <person name="Cerboneschi M."/>
            <person name="Rodriguez-Palenzuela P."/>
            <person name="Ramos C."/>
            <person name="Tegli S."/>
        </authorList>
    </citation>
    <scope>NUCLEOTIDE SEQUENCE [LARGE SCALE GENOMIC DNA]</scope>
    <source>
        <strain evidence="1 3">ESC 23</strain>
    </source>
</reference>